<feature type="compositionally biased region" description="Basic and acidic residues" evidence="11">
    <location>
        <begin position="281"/>
        <end position="296"/>
    </location>
</feature>
<feature type="compositionally biased region" description="Basic and acidic residues" evidence="11">
    <location>
        <begin position="426"/>
        <end position="439"/>
    </location>
</feature>
<feature type="compositionally biased region" description="Basic residues" evidence="11">
    <location>
        <begin position="334"/>
        <end position="347"/>
    </location>
</feature>
<dbReference type="Gene3D" id="3.30.190.20">
    <property type="match status" value="1"/>
</dbReference>
<evidence type="ECO:0000256" key="9">
    <source>
        <dbReference type="ARBA" id="ARBA00061550"/>
    </source>
</evidence>
<dbReference type="GO" id="GO:0005730">
    <property type="term" value="C:nucleolus"/>
    <property type="evidence" value="ECO:0007669"/>
    <property type="project" value="UniProtKB-SubCell"/>
</dbReference>
<keyword evidence="4" id="KW-0832">Ubl conjugation</keyword>
<feature type="compositionally biased region" description="Polar residues" evidence="11">
    <location>
        <begin position="1"/>
        <end position="20"/>
    </location>
</feature>
<dbReference type="EMBL" id="JH168449">
    <property type="protein sequence ID" value="EHB04175.1"/>
    <property type="molecule type" value="Genomic_DNA"/>
</dbReference>
<dbReference type="Gene3D" id="3.40.50.790">
    <property type="match status" value="1"/>
</dbReference>
<evidence type="ECO:0000256" key="5">
    <source>
        <dbReference type="ARBA" id="ARBA00022990"/>
    </source>
</evidence>
<dbReference type="CDD" id="cd00403">
    <property type="entry name" value="Ribosomal_L1"/>
    <property type="match status" value="1"/>
</dbReference>
<evidence type="ECO:0000256" key="6">
    <source>
        <dbReference type="ARBA" id="ARBA00023054"/>
    </source>
</evidence>
<keyword evidence="3" id="KW-0597">Phosphoprotein</keyword>
<feature type="compositionally biased region" description="Basic residues" evidence="11">
    <location>
        <begin position="297"/>
        <end position="309"/>
    </location>
</feature>
<comment type="similarity">
    <text evidence="9">Belongs to the universal ribosomal protein uL1 family. Highly divergent.</text>
</comment>
<accession>G5B4G4</accession>
<evidence type="ECO:0000313" key="13">
    <source>
        <dbReference type="Proteomes" id="UP000006813"/>
    </source>
</evidence>
<dbReference type="FunFam" id="3.40.50.790:FF:000004">
    <property type="entry name" value="Ribosomal L1 domain-containing 1-like 1"/>
    <property type="match status" value="1"/>
</dbReference>
<dbReference type="InParanoid" id="G5B4G4"/>
<dbReference type="SUPFAM" id="SSF56808">
    <property type="entry name" value="Ribosomal protein L1"/>
    <property type="match status" value="1"/>
</dbReference>
<feature type="compositionally biased region" description="Basic residues" evidence="11">
    <location>
        <begin position="448"/>
        <end position="469"/>
    </location>
</feature>
<dbReference type="AlphaFoldDB" id="G5B4G4"/>
<feature type="region of interest" description="Disordered" evidence="11">
    <location>
        <begin position="1"/>
        <end position="24"/>
    </location>
</feature>
<evidence type="ECO:0000256" key="7">
    <source>
        <dbReference type="ARBA" id="ARBA00023242"/>
    </source>
</evidence>
<sequence length="469" mass="52651">MEDSSSTVQSPSAATSTPAELTSLEKLDKEQVRKAVEALLTYSKSRKDKNGLLLNENENFFLMVILWKIPGKELRVRLSLPHNTRSDLSEICLFTKDELQSAEQTERFYKELLNKHGIKTISQIIPFRILKTEYKAYEAKLRLLNSFDVFLTDGRIRRLLPSHIGRHFYQRKRVPIPVNLQAKNLSKEINSTLAGTVLNISKSGSCSAIRIGHTGMQAQHITENIVAVTEGLSEKLPEKWKSVKLLFVKTGKSVSLPIFSSFISYRNETNKISISELREKEAKRKKREEKYREKQLKRERKKLKEKAKKAASVLTKGGVASKSKGASVKSCGSWKKKTGKGKTKVKVKKESGDEIPQLVPISETPVKGNVETQKHVTEKSPKKSPGPSTPKGKKRKALSTPETPGAGPGKKPKMEQKKKQRKPSPGKKDLRQTPKKPEPKLFATANKSTRKAPHTPKQLPKKPKVPQST</sequence>
<keyword evidence="2" id="KW-1017">Isopeptide bond</keyword>
<dbReference type="FunCoup" id="G5B4G4">
    <property type="interactions" value="2601"/>
</dbReference>
<feature type="region of interest" description="Disordered" evidence="11">
    <location>
        <begin position="281"/>
        <end position="469"/>
    </location>
</feature>
<comment type="subcellular location">
    <subcellularLocation>
        <location evidence="1">Nucleus</location>
        <location evidence="1">Nucleolus</location>
    </subcellularLocation>
</comment>
<evidence type="ECO:0000256" key="3">
    <source>
        <dbReference type="ARBA" id="ARBA00022553"/>
    </source>
</evidence>
<dbReference type="InterPro" id="IPR016095">
    <property type="entry name" value="Ribosomal_uL1_3-a/b-sand"/>
</dbReference>
<dbReference type="eggNOG" id="KOG1685">
    <property type="taxonomic scope" value="Eukaryota"/>
</dbReference>
<dbReference type="STRING" id="10181.G5B4G4"/>
<dbReference type="InterPro" id="IPR028364">
    <property type="entry name" value="Ribosomal_uL1/biogenesis"/>
</dbReference>
<dbReference type="Pfam" id="PF00687">
    <property type="entry name" value="Ribosomal_L1"/>
    <property type="match status" value="1"/>
</dbReference>
<dbReference type="InterPro" id="IPR023674">
    <property type="entry name" value="Ribosomal_uL1-like"/>
</dbReference>
<reference evidence="12 13" key="1">
    <citation type="journal article" date="2011" name="Nature">
        <title>Genome sequencing reveals insights into physiology and longevity of the naked mole rat.</title>
        <authorList>
            <person name="Kim E.B."/>
            <person name="Fang X."/>
            <person name="Fushan A.A."/>
            <person name="Huang Z."/>
            <person name="Lobanov A.V."/>
            <person name="Han L."/>
            <person name="Marino S.M."/>
            <person name="Sun X."/>
            <person name="Turanov A.A."/>
            <person name="Yang P."/>
            <person name="Yim S.H."/>
            <person name="Zhao X."/>
            <person name="Kasaikina M.V."/>
            <person name="Stoletzki N."/>
            <person name="Peng C."/>
            <person name="Polak P."/>
            <person name="Xiong Z."/>
            <person name="Kiezun A."/>
            <person name="Zhu Y."/>
            <person name="Chen Y."/>
            <person name="Kryukov G.V."/>
            <person name="Zhang Q."/>
            <person name="Peshkin L."/>
            <person name="Yang L."/>
            <person name="Bronson R.T."/>
            <person name="Buffenstein R."/>
            <person name="Wang B."/>
            <person name="Han C."/>
            <person name="Li Q."/>
            <person name="Chen L."/>
            <person name="Zhao W."/>
            <person name="Sunyaev S.R."/>
            <person name="Park T.J."/>
            <person name="Zhang G."/>
            <person name="Wang J."/>
            <person name="Gladyshev V.N."/>
        </authorList>
    </citation>
    <scope>NUCLEOTIDE SEQUENCE [LARGE SCALE GENOMIC DNA]</scope>
</reference>
<keyword evidence="5" id="KW-0007">Acetylation</keyword>
<organism evidence="12 13">
    <name type="scientific">Heterocephalus glaber</name>
    <name type="common">Naked mole rat</name>
    <dbReference type="NCBI Taxonomy" id="10181"/>
    <lineage>
        <taxon>Eukaryota</taxon>
        <taxon>Metazoa</taxon>
        <taxon>Chordata</taxon>
        <taxon>Craniata</taxon>
        <taxon>Vertebrata</taxon>
        <taxon>Euteleostomi</taxon>
        <taxon>Mammalia</taxon>
        <taxon>Eutheria</taxon>
        <taxon>Euarchontoglires</taxon>
        <taxon>Glires</taxon>
        <taxon>Rodentia</taxon>
        <taxon>Hystricomorpha</taxon>
        <taxon>Bathyergidae</taxon>
        <taxon>Heterocephalus</taxon>
    </lineage>
</organism>
<evidence type="ECO:0000256" key="4">
    <source>
        <dbReference type="ARBA" id="ARBA00022843"/>
    </source>
</evidence>
<feature type="compositionally biased region" description="Basic and acidic residues" evidence="11">
    <location>
        <begin position="372"/>
        <end position="381"/>
    </location>
</feature>
<evidence type="ECO:0000256" key="2">
    <source>
        <dbReference type="ARBA" id="ARBA00022499"/>
    </source>
</evidence>
<dbReference type="Proteomes" id="UP000006813">
    <property type="component" value="Unassembled WGS sequence"/>
</dbReference>
<keyword evidence="7" id="KW-0539">Nucleus</keyword>
<keyword evidence="6" id="KW-0175">Coiled coil</keyword>
<protein>
    <recommendedName>
        <fullName evidence="10">Ribosomal L1 domain-containing protein 1</fullName>
    </recommendedName>
</protein>
<gene>
    <name evidence="12" type="ORF">GW7_20547</name>
</gene>
<evidence type="ECO:0000256" key="11">
    <source>
        <dbReference type="SAM" id="MobiDB-lite"/>
    </source>
</evidence>
<feature type="compositionally biased region" description="Low complexity" evidence="11">
    <location>
        <begin position="316"/>
        <end position="333"/>
    </location>
</feature>
<proteinExistence type="inferred from homology"/>
<evidence type="ECO:0000256" key="1">
    <source>
        <dbReference type="ARBA" id="ARBA00004604"/>
    </source>
</evidence>
<evidence type="ECO:0000256" key="8">
    <source>
        <dbReference type="ARBA" id="ARBA00054167"/>
    </source>
</evidence>
<evidence type="ECO:0000313" key="12">
    <source>
        <dbReference type="EMBL" id="EHB04175.1"/>
    </source>
</evidence>
<evidence type="ECO:0000256" key="10">
    <source>
        <dbReference type="ARBA" id="ARBA00070787"/>
    </source>
</evidence>
<comment type="function">
    <text evidence="8">Regulates cellular senescence through inhibition of PTEN translation. Acts as a pro-apoptotic regulator in response to DNA damage.</text>
</comment>
<name>G5B4G4_HETGA</name>